<proteinExistence type="predicted"/>
<dbReference type="AlphaFoldDB" id="A0A0V1E447"/>
<dbReference type="Proteomes" id="UP000054632">
    <property type="component" value="Unassembled WGS sequence"/>
</dbReference>
<name>A0A0V1E447_TRIPS</name>
<sequence>STSSIVTDEGDVSFDVVLLQSVESVFISTIESAYTRRFQSLKASSSNRTVFNGNQFIIEVRMLRIASSQVVMNEQLICNEQVWFRVFSNLKLGDVMRLSYVSKELNTFVLNYLKTLKEINFTEFVPLQLQLSDESRQMFQWVLQNCAGVRELKEVISASYCLTSMDFTMMSNLCHLTVLDLSGCIICCDNFSDAFSQLINLKHLNLSHVVPLEASATVHFEYNLKLSLRNFKNLESFIFTGSDFVQGWCLDALDCTALQKLSICPTSLNLREVINVIRRCEQLRDLQFLNRCNESIDATCLIELLQLKNVTLLKRLSIGYKVIENLHTLGNELWTTIRKFVNLNCIEMFCRDFVEMIFVEQIKVHFPNLHSLAIETSAINSILILYLLREGNFKELSLVNTRECRRILDGLVLNNRVYLNIRRLGLHNFYWKSSLSLHFDRAFPNLEELSISGDRLTGETLLSIDKQFYEKLKVLHFGLMDLHLVRSVAVNRILGLCINLEKLALTDRPLTDGMARTLIERCRKLKEVVICRESHLCPVLFNALRRTFFLKYCN</sequence>
<dbReference type="PANTHER" id="PTHR13318:SF95">
    <property type="entry name" value="F-BOX PROTEIN YLR352W"/>
    <property type="match status" value="1"/>
</dbReference>
<evidence type="ECO:0000313" key="2">
    <source>
        <dbReference type="Proteomes" id="UP000054632"/>
    </source>
</evidence>
<dbReference type="EMBL" id="JYDR01000110">
    <property type="protein sequence ID" value="KRY68484.1"/>
    <property type="molecule type" value="Genomic_DNA"/>
</dbReference>
<protein>
    <recommendedName>
        <fullName evidence="3">F-box domain-containing protein</fullName>
    </recommendedName>
</protein>
<dbReference type="PANTHER" id="PTHR13318">
    <property type="entry name" value="PARTNER OF PAIRED, ISOFORM B-RELATED"/>
    <property type="match status" value="1"/>
</dbReference>
<dbReference type="Gene3D" id="3.80.10.10">
    <property type="entry name" value="Ribonuclease Inhibitor"/>
    <property type="match status" value="1"/>
</dbReference>
<organism evidence="1 2">
    <name type="scientific">Trichinella pseudospiralis</name>
    <name type="common">Parasitic roundworm</name>
    <dbReference type="NCBI Taxonomy" id="6337"/>
    <lineage>
        <taxon>Eukaryota</taxon>
        <taxon>Metazoa</taxon>
        <taxon>Ecdysozoa</taxon>
        <taxon>Nematoda</taxon>
        <taxon>Enoplea</taxon>
        <taxon>Dorylaimia</taxon>
        <taxon>Trichinellida</taxon>
        <taxon>Trichinellidae</taxon>
        <taxon>Trichinella</taxon>
    </lineage>
</organism>
<comment type="caution">
    <text evidence="1">The sequence shown here is derived from an EMBL/GenBank/DDBJ whole genome shotgun (WGS) entry which is preliminary data.</text>
</comment>
<gene>
    <name evidence="1" type="ORF">T4A_4387</name>
</gene>
<reference evidence="1 2" key="1">
    <citation type="submission" date="2015-01" db="EMBL/GenBank/DDBJ databases">
        <title>Evolution of Trichinella species and genotypes.</title>
        <authorList>
            <person name="Korhonen P.K."/>
            <person name="Edoardo P."/>
            <person name="Giuseppe L.R."/>
            <person name="Gasser R.B."/>
        </authorList>
    </citation>
    <scope>NUCLEOTIDE SEQUENCE [LARGE SCALE GENOMIC DNA]</scope>
    <source>
        <strain evidence="1">ISS13</strain>
    </source>
</reference>
<dbReference type="GO" id="GO:0019005">
    <property type="term" value="C:SCF ubiquitin ligase complex"/>
    <property type="evidence" value="ECO:0007669"/>
    <property type="project" value="TreeGrafter"/>
</dbReference>
<evidence type="ECO:0008006" key="3">
    <source>
        <dbReference type="Google" id="ProtNLM"/>
    </source>
</evidence>
<evidence type="ECO:0000313" key="1">
    <source>
        <dbReference type="EMBL" id="KRY68484.1"/>
    </source>
</evidence>
<dbReference type="InterPro" id="IPR032675">
    <property type="entry name" value="LRR_dom_sf"/>
</dbReference>
<feature type="non-terminal residue" evidence="1">
    <location>
        <position position="1"/>
    </location>
</feature>
<dbReference type="SUPFAM" id="SSF52058">
    <property type="entry name" value="L domain-like"/>
    <property type="match status" value="1"/>
</dbReference>
<dbReference type="GO" id="GO:0031146">
    <property type="term" value="P:SCF-dependent proteasomal ubiquitin-dependent protein catabolic process"/>
    <property type="evidence" value="ECO:0007669"/>
    <property type="project" value="TreeGrafter"/>
</dbReference>
<accession>A0A0V1E447</accession>